<dbReference type="AlphaFoldDB" id="Q1IQU0"/>
<dbReference type="Proteomes" id="UP000002432">
    <property type="component" value="Chromosome"/>
</dbReference>
<evidence type="ECO:0000256" key="2">
    <source>
        <dbReference type="SAM" id="SignalP"/>
    </source>
</evidence>
<reference evidence="3 4" key="1">
    <citation type="journal article" date="2009" name="Appl. Environ. Microbiol.">
        <title>Three genomes from the phylum Acidobacteria provide insight into the lifestyles of these microorganisms in soils.</title>
        <authorList>
            <person name="Ward N.L."/>
            <person name="Challacombe J.F."/>
            <person name="Janssen P.H."/>
            <person name="Henrissat B."/>
            <person name="Coutinho P.M."/>
            <person name="Wu M."/>
            <person name="Xie G."/>
            <person name="Haft D.H."/>
            <person name="Sait M."/>
            <person name="Badger J."/>
            <person name="Barabote R.D."/>
            <person name="Bradley B."/>
            <person name="Brettin T.S."/>
            <person name="Brinkac L.M."/>
            <person name="Bruce D."/>
            <person name="Creasy T."/>
            <person name="Daugherty S.C."/>
            <person name="Davidsen T.M."/>
            <person name="DeBoy R.T."/>
            <person name="Detter J.C."/>
            <person name="Dodson R.J."/>
            <person name="Durkin A.S."/>
            <person name="Ganapathy A."/>
            <person name="Gwinn-Giglio M."/>
            <person name="Han C.S."/>
            <person name="Khouri H."/>
            <person name="Kiss H."/>
            <person name="Kothari S.P."/>
            <person name="Madupu R."/>
            <person name="Nelson K.E."/>
            <person name="Nelson W.C."/>
            <person name="Paulsen I."/>
            <person name="Penn K."/>
            <person name="Ren Q."/>
            <person name="Rosovitz M.J."/>
            <person name="Selengut J.D."/>
            <person name="Shrivastava S."/>
            <person name="Sullivan S.A."/>
            <person name="Tapia R."/>
            <person name="Thompson L.S."/>
            <person name="Watkins K.L."/>
            <person name="Yang Q."/>
            <person name="Yu C."/>
            <person name="Zafar N."/>
            <person name="Zhou L."/>
            <person name="Kuske C.R."/>
        </authorList>
    </citation>
    <scope>NUCLEOTIDE SEQUENCE [LARGE SCALE GENOMIC DNA]</scope>
    <source>
        <strain evidence="3 4">Ellin345</strain>
    </source>
</reference>
<keyword evidence="1" id="KW-0472">Membrane</keyword>
<evidence type="ECO:0000313" key="4">
    <source>
        <dbReference type="Proteomes" id="UP000002432"/>
    </source>
</evidence>
<dbReference type="EMBL" id="CP000360">
    <property type="protein sequence ID" value="ABF40760.1"/>
    <property type="molecule type" value="Genomic_DNA"/>
</dbReference>
<dbReference type="EnsemblBacteria" id="ABF40760">
    <property type="protein sequence ID" value="ABF40760"/>
    <property type="gene ID" value="Acid345_1759"/>
</dbReference>
<dbReference type="Pfam" id="PF13163">
    <property type="entry name" value="DUF3999"/>
    <property type="match status" value="1"/>
</dbReference>
<organism evidence="3 4">
    <name type="scientific">Koribacter versatilis (strain Ellin345)</name>
    <dbReference type="NCBI Taxonomy" id="204669"/>
    <lineage>
        <taxon>Bacteria</taxon>
        <taxon>Pseudomonadati</taxon>
        <taxon>Acidobacteriota</taxon>
        <taxon>Terriglobia</taxon>
        <taxon>Terriglobales</taxon>
        <taxon>Candidatus Korobacteraceae</taxon>
        <taxon>Candidatus Korobacter</taxon>
    </lineage>
</organism>
<keyword evidence="4" id="KW-1185">Reference proteome</keyword>
<keyword evidence="2" id="KW-0732">Signal</keyword>
<gene>
    <name evidence="3" type="ordered locus">Acid345_1759</name>
</gene>
<dbReference type="InterPro" id="IPR025060">
    <property type="entry name" value="DUF3999"/>
</dbReference>
<keyword evidence="1" id="KW-0812">Transmembrane</keyword>
<keyword evidence="1" id="KW-1133">Transmembrane helix</keyword>
<proteinExistence type="predicted"/>
<accession>Q1IQU0</accession>
<evidence type="ECO:0000256" key="1">
    <source>
        <dbReference type="SAM" id="Phobius"/>
    </source>
</evidence>
<sequence length="420" mass="46728">MIIRRICGVALLFFAGAAFAADAKPQYFTNVRDAHAAPGTNYVAMDADMWAHTRVDLGDIRLYNGTKEVPYALREQGSAEYSEQHAVRVLNKGVVPDATVFDLDMQGVDQYDQVTLQVNQKDFNTEVRVFGSNDIEGKNAIKLAVAPIFDFSKQKLGSNLTIQLPPSTFRYLHLTIPGLLANSGHTIMPEHITGATASNTNRTTAIWDAVGVSILRGQNPHESVFEIEVPKGVPLDRLQFAMPGERVNFRRNVTVEARRDDKRLKPDEGWEAVAGGEISRVRWVGGNIHEELEIATHDTRAMHWRVTVQNGDDPPLPVQVTAQTVERRIYFDPQGTSIVRVYYGDEQVPAPVYDYAKFFRDADAKKATEAKLGPAMDNPEFASRPDERAWTERNGWVLWTAMVAAVLGIGIVALRGLKRA</sequence>
<feature type="chain" id="PRO_5004191462" description="DUF3999 domain-containing protein" evidence="2">
    <location>
        <begin position="21"/>
        <end position="420"/>
    </location>
</feature>
<dbReference type="RefSeq" id="WP_011522562.1">
    <property type="nucleotide sequence ID" value="NC_008009.1"/>
</dbReference>
<evidence type="ECO:0000313" key="3">
    <source>
        <dbReference type="EMBL" id="ABF40760.1"/>
    </source>
</evidence>
<protein>
    <recommendedName>
        <fullName evidence="5">DUF3999 domain-containing protein</fullName>
    </recommendedName>
</protein>
<dbReference type="KEGG" id="aba:Acid345_1759"/>
<dbReference type="OrthoDB" id="114219at2"/>
<feature type="signal peptide" evidence="2">
    <location>
        <begin position="1"/>
        <end position="20"/>
    </location>
</feature>
<dbReference type="STRING" id="204669.Acid345_1759"/>
<feature type="transmembrane region" description="Helical" evidence="1">
    <location>
        <begin position="396"/>
        <end position="417"/>
    </location>
</feature>
<evidence type="ECO:0008006" key="5">
    <source>
        <dbReference type="Google" id="ProtNLM"/>
    </source>
</evidence>
<name>Q1IQU0_KORVE</name>
<dbReference type="eggNOG" id="COG5373">
    <property type="taxonomic scope" value="Bacteria"/>
</dbReference>
<dbReference type="HOGENOM" id="CLU_577175_0_0_0"/>